<dbReference type="GO" id="GO:0003700">
    <property type="term" value="F:DNA-binding transcription factor activity"/>
    <property type="evidence" value="ECO:0007669"/>
    <property type="project" value="InterPro"/>
</dbReference>
<evidence type="ECO:0000256" key="4">
    <source>
        <dbReference type="ARBA" id="ARBA00023163"/>
    </source>
</evidence>
<dbReference type="FunFam" id="3.40.190.290:FF:000001">
    <property type="entry name" value="Transcriptional regulator, LysR family"/>
    <property type="match status" value="1"/>
</dbReference>
<reference evidence="6 8" key="2">
    <citation type="submission" date="2021-03" db="EMBL/GenBank/DDBJ databases">
        <authorList>
            <person name="Li Y."/>
            <person name="Li S."/>
            <person name="Chen M."/>
            <person name="Peng G."/>
            <person name="Tan Z."/>
            <person name="An Q."/>
        </authorList>
    </citation>
    <scope>NUCLEOTIDE SEQUENCE [LARGE SCALE GENOMIC DNA]</scope>
    <source>
        <strain evidence="6 8">Ola 51</strain>
    </source>
</reference>
<keyword evidence="3 7" id="KW-0238">DNA-binding</keyword>
<dbReference type="InterPro" id="IPR058163">
    <property type="entry name" value="LysR-type_TF_proteobact-type"/>
</dbReference>
<dbReference type="EMBL" id="CP014007">
    <property type="protein sequence ID" value="ANI81318.1"/>
    <property type="molecule type" value="Genomic_DNA"/>
</dbReference>
<keyword evidence="8" id="KW-1185">Reference proteome</keyword>
<sequence>MDLFRAMTVFAEVARSGSMSAASRKLLITPAMVGQYVAALEERLGMRLLNRTTRKQKLTDFGLSYLEQCHDILERVAACETQAEGLQHSFGGKLRLTAPISFGTECLIPALQRYRKMAPDVEIDITLTDRVIDLVDEGIDVAFRIGELNDSSMIGRPLMPYRMAVCASPEYLQAYGTPAHPSDLFEHQLLSLSTSSRSPWKLSRGEEKIEIPVHSKLTINNGQALRVAARSGLGIVMQPEILLSEDIMSGRLVRLFQEWHIRERQVWLLYLRDKRMTPKIRAFINFSLEAFSAGKVQADPHNQHLTP</sequence>
<evidence type="ECO:0000313" key="9">
    <source>
        <dbReference type="Proteomes" id="UP000182314"/>
    </source>
</evidence>
<dbReference type="InterPro" id="IPR036388">
    <property type="entry name" value="WH-like_DNA-bd_sf"/>
</dbReference>
<dbReference type="FunFam" id="1.10.10.10:FF:000001">
    <property type="entry name" value="LysR family transcriptional regulator"/>
    <property type="match status" value="1"/>
</dbReference>
<comment type="similarity">
    <text evidence="1">Belongs to the LysR transcriptional regulatory family.</text>
</comment>
<evidence type="ECO:0000259" key="5">
    <source>
        <dbReference type="PROSITE" id="PS50931"/>
    </source>
</evidence>
<evidence type="ECO:0000313" key="8">
    <source>
        <dbReference type="Proteomes" id="UP000078227"/>
    </source>
</evidence>
<keyword evidence="2" id="KW-0805">Transcription regulation</keyword>
<organism evidence="7 9">
    <name type="scientific">Kosakonia oryzae</name>
    <dbReference type="NCBI Taxonomy" id="497725"/>
    <lineage>
        <taxon>Bacteria</taxon>
        <taxon>Pseudomonadati</taxon>
        <taxon>Pseudomonadota</taxon>
        <taxon>Gammaproteobacteria</taxon>
        <taxon>Enterobacterales</taxon>
        <taxon>Enterobacteriaceae</taxon>
        <taxon>Kosakonia</taxon>
    </lineage>
</organism>
<protein>
    <submittedName>
        <fullName evidence="7">DNA-binding transcriptional regulator, LysR family</fullName>
    </submittedName>
    <submittedName>
        <fullName evidence="6">LysR family transcriptional regulator</fullName>
    </submittedName>
</protein>
<gene>
    <name evidence="6" type="ORF">AWR26_03805</name>
    <name evidence="7" type="ORF">SAMN05216286_3549</name>
</gene>
<dbReference type="InterPro" id="IPR000847">
    <property type="entry name" value="LysR_HTH_N"/>
</dbReference>
<dbReference type="EMBL" id="FOKO01000004">
    <property type="protein sequence ID" value="SFC87234.1"/>
    <property type="molecule type" value="Genomic_DNA"/>
</dbReference>
<evidence type="ECO:0000256" key="3">
    <source>
        <dbReference type="ARBA" id="ARBA00023125"/>
    </source>
</evidence>
<dbReference type="PANTHER" id="PTHR30537:SF5">
    <property type="entry name" value="HTH-TYPE TRANSCRIPTIONAL ACTIVATOR TTDR-RELATED"/>
    <property type="match status" value="1"/>
</dbReference>
<reference evidence="7 9" key="1">
    <citation type="submission" date="2016-10" db="EMBL/GenBank/DDBJ databases">
        <authorList>
            <person name="Varghese N."/>
            <person name="Submissions S."/>
        </authorList>
    </citation>
    <scope>NUCLEOTIDE SEQUENCE [LARGE SCALE GENOMIC DNA]</scope>
    <source>
        <strain evidence="7 9">CGMCC 1.7012</strain>
    </source>
</reference>
<dbReference type="PROSITE" id="PS50931">
    <property type="entry name" value="HTH_LYSR"/>
    <property type="match status" value="1"/>
</dbReference>
<keyword evidence="4" id="KW-0804">Transcription</keyword>
<dbReference type="AlphaFoldDB" id="A0AA94KR41"/>
<dbReference type="GO" id="GO:0009891">
    <property type="term" value="P:positive regulation of biosynthetic process"/>
    <property type="evidence" value="ECO:0007669"/>
    <property type="project" value="UniProtKB-ARBA"/>
</dbReference>
<dbReference type="Proteomes" id="UP000078227">
    <property type="component" value="Chromosome"/>
</dbReference>
<accession>A0AA94KR41</accession>
<feature type="domain" description="HTH lysR-type" evidence="5">
    <location>
        <begin position="1"/>
        <end position="59"/>
    </location>
</feature>
<evidence type="ECO:0000256" key="1">
    <source>
        <dbReference type="ARBA" id="ARBA00009437"/>
    </source>
</evidence>
<dbReference type="SUPFAM" id="SSF53850">
    <property type="entry name" value="Periplasmic binding protein-like II"/>
    <property type="match status" value="1"/>
</dbReference>
<dbReference type="Gene3D" id="3.40.190.290">
    <property type="match status" value="1"/>
</dbReference>
<dbReference type="Gene3D" id="1.10.10.10">
    <property type="entry name" value="Winged helix-like DNA-binding domain superfamily/Winged helix DNA-binding domain"/>
    <property type="match status" value="1"/>
</dbReference>
<dbReference type="InterPro" id="IPR036390">
    <property type="entry name" value="WH_DNA-bd_sf"/>
</dbReference>
<evidence type="ECO:0000256" key="2">
    <source>
        <dbReference type="ARBA" id="ARBA00023015"/>
    </source>
</evidence>
<name>A0AA94KR41_9ENTR</name>
<dbReference type="RefSeq" id="WP_064563726.1">
    <property type="nucleotide sequence ID" value="NZ_CP014007.2"/>
</dbReference>
<dbReference type="Pfam" id="PF03466">
    <property type="entry name" value="LysR_substrate"/>
    <property type="match status" value="1"/>
</dbReference>
<dbReference type="KEGG" id="kor:AWR26_03805"/>
<dbReference type="Pfam" id="PF00126">
    <property type="entry name" value="HTH_1"/>
    <property type="match status" value="1"/>
</dbReference>
<dbReference type="InterPro" id="IPR005119">
    <property type="entry name" value="LysR_subst-bd"/>
</dbReference>
<evidence type="ECO:0000313" key="6">
    <source>
        <dbReference type="EMBL" id="ANI81318.1"/>
    </source>
</evidence>
<dbReference type="SUPFAM" id="SSF46785">
    <property type="entry name" value="Winged helix' DNA-binding domain"/>
    <property type="match status" value="1"/>
</dbReference>
<evidence type="ECO:0000313" key="7">
    <source>
        <dbReference type="EMBL" id="SFC87234.1"/>
    </source>
</evidence>
<dbReference type="Proteomes" id="UP000182314">
    <property type="component" value="Unassembled WGS sequence"/>
</dbReference>
<dbReference type="PANTHER" id="PTHR30537">
    <property type="entry name" value="HTH-TYPE TRANSCRIPTIONAL REGULATOR"/>
    <property type="match status" value="1"/>
</dbReference>
<dbReference type="GO" id="GO:0003677">
    <property type="term" value="F:DNA binding"/>
    <property type="evidence" value="ECO:0007669"/>
    <property type="project" value="UniProtKB-KW"/>
</dbReference>
<proteinExistence type="inferred from homology"/>